<dbReference type="EMBL" id="BAABJV010000001">
    <property type="protein sequence ID" value="GAA4759514.1"/>
    <property type="molecule type" value="Genomic_DNA"/>
</dbReference>
<evidence type="ECO:0000259" key="3">
    <source>
        <dbReference type="SMART" id="SM00903"/>
    </source>
</evidence>
<protein>
    <recommendedName>
        <fullName evidence="3">Flavin reductase like domain-containing protein</fullName>
    </recommendedName>
</protein>
<feature type="region of interest" description="Disordered" evidence="2">
    <location>
        <begin position="1"/>
        <end position="44"/>
    </location>
</feature>
<name>A0ABP8ZKY7_9ACTN</name>
<dbReference type="PANTHER" id="PTHR30466">
    <property type="entry name" value="FLAVIN REDUCTASE"/>
    <property type="match status" value="1"/>
</dbReference>
<accession>A0ABP8ZKY7</accession>
<proteinExistence type="predicted"/>
<dbReference type="Proteomes" id="UP001501147">
    <property type="component" value="Unassembled WGS sequence"/>
</dbReference>
<dbReference type="InterPro" id="IPR012349">
    <property type="entry name" value="Split_barrel_FMN-bd"/>
</dbReference>
<evidence type="ECO:0000256" key="2">
    <source>
        <dbReference type="SAM" id="MobiDB-lite"/>
    </source>
</evidence>
<feature type="compositionally biased region" description="Low complexity" evidence="2">
    <location>
        <begin position="13"/>
        <end position="26"/>
    </location>
</feature>
<gene>
    <name evidence="4" type="ORF">GCM10023329_00370</name>
</gene>
<evidence type="ECO:0000313" key="4">
    <source>
        <dbReference type="EMBL" id="GAA4759514.1"/>
    </source>
</evidence>
<dbReference type="SUPFAM" id="SSF50475">
    <property type="entry name" value="FMN-binding split barrel"/>
    <property type="match status" value="1"/>
</dbReference>
<feature type="domain" description="Flavin reductase like" evidence="3">
    <location>
        <begin position="52"/>
        <end position="200"/>
    </location>
</feature>
<dbReference type="Gene3D" id="2.30.110.10">
    <property type="entry name" value="Electron Transport, Fmn-binding Protein, Chain A"/>
    <property type="match status" value="1"/>
</dbReference>
<reference evidence="5" key="1">
    <citation type="journal article" date="2019" name="Int. J. Syst. Evol. Microbiol.">
        <title>The Global Catalogue of Microorganisms (GCM) 10K type strain sequencing project: providing services to taxonomists for standard genome sequencing and annotation.</title>
        <authorList>
            <consortium name="The Broad Institute Genomics Platform"/>
            <consortium name="The Broad Institute Genome Sequencing Center for Infectious Disease"/>
            <person name="Wu L."/>
            <person name="Ma J."/>
        </authorList>
    </citation>
    <scope>NUCLEOTIDE SEQUENCE [LARGE SCALE GENOMIC DNA]</scope>
    <source>
        <strain evidence="5">JCM 18324</strain>
    </source>
</reference>
<comment type="caution">
    <text evidence="4">The sequence shown here is derived from an EMBL/GenBank/DDBJ whole genome shotgun (WGS) entry which is preliminary data.</text>
</comment>
<evidence type="ECO:0000256" key="1">
    <source>
        <dbReference type="ARBA" id="ARBA00023002"/>
    </source>
</evidence>
<dbReference type="RefSeq" id="WP_345608021.1">
    <property type="nucleotide sequence ID" value="NZ_BAABJV010000001.1"/>
</dbReference>
<dbReference type="SMART" id="SM00903">
    <property type="entry name" value="Flavin_Reduct"/>
    <property type="match status" value="1"/>
</dbReference>
<evidence type="ECO:0000313" key="5">
    <source>
        <dbReference type="Proteomes" id="UP001501147"/>
    </source>
</evidence>
<dbReference type="InterPro" id="IPR050268">
    <property type="entry name" value="NADH-dep_flavin_reductase"/>
</dbReference>
<dbReference type="InterPro" id="IPR002563">
    <property type="entry name" value="Flavin_Rdtase-like_dom"/>
</dbReference>
<keyword evidence="5" id="KW-1185">Reference proteome</keyword>
<dbReference type="PANTHER" id="PTHR30466:SF1">
    <property type="entry name" value="FMN REDUCTASE (NADH) RUTF"/>
    <property type="match status" value="1"/>
</dbReference>
<dbReference type="Pfam" id="PF01613">
    <property type="entry name" value="Flavin_Reduct"/>
    <property type="match status" value="1"/>
</dbReference>
<keyword evidence="1" id="KW-0560">Oxidoreductase</keyword>
<sequence length="208" mass="21078">MSAWSPAGPPTAPAGRTTPAARVAAPSDAVPGRPDGTEPPEYGDPVAARTALRRLTSAVTVLTVDGGDGDRHGTTASSVVAISREPLVLGVALRPGSAFVRLVLRTGTFSVNVLAAGQGEDARRFADPGRSPGDAQFARVAWRADPLSGAPLLDGALAHLSCRVVDRRPVGDHDLLLAEVTGGAPAPGAPLLGFSGRLHTAGGLRPVL</sequence>
<organism evidence="4 5">
    <name type="scientific">Streptomyces sanyensis</name>
    <dbReference type="NCBI Taxonomy" id="568869"/>
    <lineage>
        <taxon>Bacteria</taxon>
        <taxon>Bacillati</taxon>
        <taxon>Actinomycetota</taxon>
        <taxon>Actinomycetes</taxon>
        <taxon>Kitasatosporales</taxon>
        <taxon>Streptomycetaceae</taxon>
        <taxon>Streptomyces</taxon>
    </lineage>
</organism>